<feature type="domain" description="G-patch" evidence="6">
    <location>
        <begin position="932"/>
        <end position="979"/>
    </location>
</feature>
<keyword evidence="4" id="KW-0539">Nucleus</keyword>
<evidence type="ECO:0000256" key="3">
    <source>
        <dbReference type="ARBA" id="ARBA00023187"/>
    </source>
</evidence>
<accession>A0A8D8TQA8</accession>
<feature type="compositionally biased region" description="Basic and acidic residues" evidence="5">
    <location>
        <begin position="127"/>
        <end position="136"/>
    </location>
</feature>
<protein>
    <submittedName>
        <fullName evidence="7">SURP and G-patch domain-containing protein 1</fullName>
    </submittedName>
</protein>
<dbReference type="GO" id="GO:0005654">
    <property type="term" value="C:nucleoplasm"/>
    <property type="evidence" value="ECO:0007669"/>
    <property type="project" value="TreeGrafter"/>
</dbReference>
<proteinExistence type="predicted"/>
<keyword evidence="3" id="KW-0508">mRNA splicing</keyword>
<feature type="compositionally biased region" description="Pro residues" evidence="5">
    <location>
        <begin position="212"/>
        <end position="321"/>
    </location>
</feature>
<feature type="region of interest" description="Disordered" evidence="5">
    <location>
        <begin position="476"/>
        <end position="749"/>
    </location>
</feature>
<dbReference type="GO" id="GO:0006397">
    <property type="term" value="P:mRNA processing"/>
    <property type="evidence" value="ECO:0007669"/>
    <property type="project" value="UniProtKB-KW"/>
</dbReference>
<feature type="compositionally biased region" description="Polar residues" evidence="5">
    <location>
        <begin position="629"/>
        <end position="644"/>
    </location>
</feature>
<reference evidence="7" key="1">
    <citation type="submission" date="2021-05" db="EMBL/GenBank/DDBJ databases">
        <authorList>
            <person name="Alioto T."/>
            <person name="Alioto T."/>
            <person name="Gomez Garrido J."/>
        </authorList>
    </citation>
    <scope>NUCLEOTIDE SEQUENCE</scope>
</reference>
<dbReference type="GO" id="GO:0003723">
    <property type="term" value="F:RNA binding"/>
    <property type="evidence" value="ECO:0007669"/>
    <property type="project" value="TreeGrafter"/>
</dbReference>
<feature type="compositionally biased region" description="Basic and acidic residues" evidence="5">
    <location>
        <begin position="482"/>
        <end position="506"/>
    </location>
</feature>
<evidence type="ECO:0000256" key="5">
    <source>
        <dbReference type="SAM" id="MobiDB-lite"/>
    </source>
</evidence>
<evidence type="ECO:0000256" key="1">
    <source>
        <dbReference type="ARBA" id="ARBA00004123"/>
    </source>
</evidence>
<dbReference type="GO" id="GO:0008380">
    <property type="term" value="P:RNA splicing"/>
    <property type="evidence" value="ECO:0007669"/>
    <property type="project" value="UniProtKB-KW"/>
</dbReference>
<dbReference type="AlphaFoldDB" id="A0A8D8TQA8"/>
<dbReference type="InterPro" id="IPR040169">
    <property type="entry name" value="SUGP1/2"/>
</dbReference>
<dbReference type="EMBL" id="HBUF01356584">
    <property type="protein sequence ID" value="CAG6717890.1"/>
    <property type="molecule type" value="Transcribed_RNA"/>
</dbReference>
<dbReference type="PROSITE" id="PS50174">
    <property type="entry name" value="G_PATCH"/>
    <property type="match status" value="1"/>
</dbReference>
<organism evidence="7">
    <name type="scientific">Cacopsylla melanoneura</name>
    <dbReference type="NCBI Taxonomy" id="428564"/>
    <lineage>
        <taxon>Eukaryota</taxon>
        <taxon>Metazoa</taxon>
        <taxon>Ecdysozoa</taxon>
        <taxon>Arthropoda</taxon>
        <taxon>Hexapoda</taxon>
        <taxon>Insecta</taxon>
        <taxon>Pterygota</taxon>
        <taxon>Neoptera</taxon>
        <taxon>Paraneoptera</taxon>
        <taxon>Hemiptera</taxon>
        <taxon>Sternorrhyncha</taxon>
        <taxon>Psylloidea</taxon>
        <taxon>Psyllidae</taxon>
        <taxon>Psyllinae</taxon>
        <taxon>Cacopsylla</taxon>
    </lineage>
</organism>
<feature type="compositionally biased region" description="Basic and acidic residues" evidence="5">
    <location>
        <begin position="10"/>
        <end position="20"/>
    </location>
</feature>
<name>A0A8D8TQA8_9HEMI</name>
<feature type="compositionally biased region" description="Basic and acidic residues" evidence="5">
    <location>
        <begin position="521"/>
        <end position="557"/>
    </location>
</feature>
<dbReference type="Pfam" id="PF01585">
    <property type="entry name" value="G-patch"/>
    <property type="match status" value="1"/>
</dbReference>
<feature type="region of interest" description="Disordered" evidence="5">
    <location>
        <begin position="1"/>
        <end position="20"/>
    </location>
</feature>
<evidence type="ECO:0000259" key="6">
    <source>
        <dbReference type="PROSITE" id="PS50174"/>
    </source>
</evidence>
<feature type="compositionally biased region" description="Polar residues" evidence="5">
    <location>
        <begin position="558"/>
        <end position="574"/>
    </location>
</feature>
<feature type="region of interest" description="Disordered" evidence="5">
    <location>
        <begin position="342"/>
        <end position="385"/>
    </location>
</feature>
<dbReference type="EMBL" id="HBUF01305439">
    <property type="protein sequence ID" value="CAG6691973.1"/>
    <property type="molecule type" value="Transcribed_RNA"/>
</dbReference>
<dbReference type="PANTHER" id="PTHR23340:SF0">
    <property type="entry name" value="SURP AND G-PATCH DOMAIN-CONTAINING PROTEIN 1 ISOFORM X1"/>
    <property type="match status" value="1"/>
</dbReference>
<dbReference type="SMART" id="SM00443">
    <property type="entry name" value="G_patch"/>
    <property type="match status" value="1"/>
</dbReference>
<keyword evidence="2" id="KW-0507">mRNA processing</keyword>
<feature type="compositionally biased region" description="Basic and acidic residues" evidence="5">
    <location>
        <begin position="575"/>
        <end position="628"/>
    </location>
</feature>
<feature type="compositionally biased region" description="Basic and acidic residues" evidence="5">
    <location>
        <begin position="651"/>
        <end position="721"/>
    </location>
</feature>
<evidence type="ECO:0000256" key="2">
    <source>
        <dbReference type="ARBA" id="ARBA00022664"/>
    </source>
</evidence>
<dbReference type="EMBL" id="HBUF01305438">
    <property type="protein sequence ID" value="CAG6691970.1"/>
    <property type="molecule type" value="Transcribed_RNA"/>
</dbReference>
<feature type="region of interest" description="Disordered" evidence="5">
    <location>
        <begin position="206"/>
        <end position="329"/>
    </location>
</feature>
<sequence length="1015" mass="113876">MSSNMKSKKRSGDRFDEMYKQQELIEKKKQEIQAKVEEKKRKETEEALMKLGHNMNSKPLLNTRKNMHSRFMSYKNIKVQEEPTKPVLPGNIFSNDGSFLQQFHKLAGIKAPKLRKSNNESEADANNSDKTKEYDIKPGSNSEDNGSTVNTEEKSDDETEKEPAGDLIGPLPESLVQFQQMTQVSVSMITVPSIVQTIIPIPSVIIHTSTSDPPPPTSIPHPPPLHPPSIPPPQPLHPQNIPPPSPLLPHAIPPPTPLQPYTIPPPSPLQPHAIPTPPGTPLLPNLSQPPPHMPMHLPPPPTMSIPPPSLPNTSVPPPPSLPNLSVAPPLPNYVHHVPPPTSLASSLPPPTHVPPPTISMVPPPTSSAPPPPNMSSLPPPLPPPISSAPLPPPMCIPPPTLTYVQAQQTKYTYPPPCLNIQDSQAHQQHTAVPNQMMENGASGEAALLNIVNSTPGLSFLQDPSNPRYQEFNKMISDVQSRSNERDRDGNNETSKRDRDSSSRYDEESSQLGYGHSNSDSYARRDNYGSKEDSSDYERRKSRDNYESKDNSRFERRNNYQGSLSNDNRDSYGQSTEKERDYGDSNKRNRDSYQPSRDRDSYGNLNERDRQSYQSSRDKDSYQSSRDGDSYQSSRGGDSYQSSRGGDSYGHSNERDRDTFERDRDGYQSSRDRDNYGQSRDYEPSRERERDDPGRNEGDRDRDSTYSGGESRREQEERSETRARKRKSRWGEGGGDSGNQSGSSISLTTPIIATPSGVPLPIPGVALPIALGKPVPLPQTTINVPGMHGPAISQVGRSDPALLAYARQAFGTTNLSEEDWKKAEDHYKINLLYQDMLRKRQELDRLRKKGQHKYEYDSDEETDGGTWEHKLRMQEMEATQIWANELTEKSRGRHHIGDFLPPDELERFMEKYNALKEGREPDLSDYKEFKLKEDNVGFQMLQKLGWTEGSGLGQDGGGIQEPVNKASSRLDNQGLGVERPADLSGEDNEFDAYRKRMMLAYRFRPNPLNNPRRPYY</sequence>
<dbReference type="EMBL" id="HBUF01356583">
    <property type="protein sequence ID" value="CAG6717887.1"/>
    <property type="molecule type" value="Transcribed_RNA"/>
</dbReference>
<evidence type="ECO:0000256" key="4">
    <source>
        <dbReference type="ARBA" id="ARBA00023242"/>
    </source>
</evidence>
<dbReference type="EMBL" id="HBUF01356585">
    <property type="protein sequence ID" value="CAG6717893.1"/>
    <property type="molecule type" value="Transcribed_RNA"/>
</dbReference>
<comment type="subcellular location">
    <subcellularLocation>
        <location evidence="1">Nucleus</location>
    </subcellularLocation>
</comment>
<feature type="compositionally biased region" description="Polar residues" evidence="5">
    <location>
        <begin position="139"/>
        <end position="150"/>
    </location>
</feature>
<dbReference type="PANTHER" id="PTHR23340">
    <property type="entry name" value="ARGININE/SERINE RICH SPLICING FACTOR SF4/14"/>
    <property type="match status" value="1"/>
</dbReference>
<feature type="region of interest" description="Disordered" evidence="5">
    <location>
        <begin position="111"/>
        <end position="170"/>
    </location>
</feature>
<evidence type="ECO:0000313" key="7">
    <source>
        <dbReference type="EMBL" id="CAG6691973.1"/>
    </source>
</evidence>
<dbReference type="InterPro" id="IPR000467">
    <property type="entry name" value="G_patch_dom"/>
</dbReference>